<reference evidence="4" key="1">
    <citation type="journal article" date="2023" name="Plant Biotechnol. J.">
        <title>Chromosome-level wild Hevea brasiliensis genome provides new tools for genomic-assisted breeding and valuable loci to elevate rubber yield.</title>
        <authorList>
            <person name="Cheng H."/>
            <person name="Song X."/>
            <person name="Hu Y."/>
            <person name="Wu T."/>
            <person name="Yang Q."/>
            <person name="An Z."/>
            <person name="Feng S."/>
            <person name="Deng Z."/>
            <person name="Wu W."/>
            <person name="Zeng X."/>
            <person name="Tu M."/>
            <person name="Wang X."/>
            <person name="Huang H."/>
        </authorList>
    </citation>
    <scope>NUCLEOTIDE SEQUENCE</scope>
    <source>
        <strain evidence="4">MT/VB/25A 57/8</strain>
    </source>
</reference>
<proteinExistence type="predicted"/>
<comment type="caution">
    <text evidence="4">The sequence shown here is derived from an EMBL/GenBank/DDBJ whole genome shotgun (WGS) entry which is preliminary data.</text>
</comment>
<feature type="compositionally biased region" description="Low complexity" evidence="3">
    <location>
        <begin position="138"/>
        <end position="185"/>
    </location>
</feature>
<dbReference type="Proteomes" id="UP001174677">
    <property type="component" value="Chromosome 11"/>
</dbReference>
<gene>
    <name evidence="4" type="ORF">P3X46_019710</name>
</gene>
<sequence length="214" mass="24106">MSWFFESPAEEQEEFSSSTSTTTSAIGKNSDLWGSESSDSDSEDCKEENEVQSAYKDKLDNIDALEDALPIRRGISEFYNGKSKSFQCLATASFFSSIKDIAKPENAYTRERRNRVAHNVWDKNRSSYPRLSDRCGISKRPISSSRRPMPQSRSSSISSTNSNSSFNSKSPPNLHLRSSSSHNNLAVFSSPQPSRKSFSLPDLQRHFMLDQIDH</sequence>
<name>A0ABQ9LJK2_HEVBR</name>
<evidence type="ECO:0000256" key="2">
    <source>
        <dbReference type="ARBA" id="ARBA00023242"/>
    </source>
</evidence>
<dbReference type="EMBL" id="JARPOI010000011">
    <property type="protein sequence ID" value="KAJ9168151.1"/>
    <property type="molecule type" value="Genomic_DNA"/>
</dbReference>
<evidence type="ECO:0000313" key="5">
    <source>
        <dbReference type="Proteomes" id="UP001174677"/>
    </source>
</evidence>
<evidence type="ECO:0000256" key="1">
    <source>
        <dbReference type="ARBA" id="ARBA00004123"/>
    </source>
</evidence>
<accession>A0ABQ9LJK2</accession>
<feature type="region of interest" description="Disordered" evidence="3">
    <location>
        <begin position="130"/>
        <end position="199"/>
    </location>
</feature>
<feature type="compositionally biased region" description="Acidic residues" evidence="3">
    <location>
        <begin position="38"/>
        <end position="47"/>
    </location>
</feature>
<keyword evidence="5" id="KW-1185">Reference proteome</keyword>
<comment type="subcellular location">
    <subcellularLocation>
        <location evidence="1">Nucleus</location>
    </subcellularLocation>
</comment>
<feature type="compositionally biased region" description="Polar residues" evidence="3">
    <location>
        <begin position="186"/>
        <end position="197"/>
    </location>
</feature>
<protein>
    <submittedName>
        <fullName evidence="4">Uncharacterized protein</fullName>
    </submittedName>
</protein>
<dbReference type="PANTHER" id="PTHR33172">
    <property type="entry name" value="OS08G0516900 PROTEIN"/>
    <property type="match status" value="1"/>
</dbReference>
<keyword evidence="2" id="KW-0539">Nucleus</keyword>
<dbReference type="PANTHER" id="PTHR33172:SF37">
    <property type="entry name" value="PROTEIN OXIDATIVE STRESS 3 LIKE 1"/>
    <property type="match status" value="1"/>
</dbReference>
<evidence type="ECO:0000256" key="3">
    <source>
        <dbReference type="SAM" id="MobiDB-lite"/>
    </source>
</evidence>
<organism evidence="4 5">
    <name type="scientific">Hevea brasiliensis</name>
    <name type="common">Para rubber tree</name>
    <name type="synonym">Siphonia brasiliensis</name>
    <dbReference type="NCBI Taxonomy" id="3981"/>
    <lineage>
        <taxon>Eukaryota</taxon>
        <taxon>Viridiplantae</taxon>
        <taxon>Streptophyta</taxon>
        <taxon>Embryophyta</taxon>
        <taxon>Tracheophyta</taxon>
        <taxon>Spermatophyta</taxon>
        <taxon>Magnoliopsida</taxon>
        <taxon>eudicotyledons</taxon>
        <taxon>Gunneridae</taxon>
        <taxon>Pentapetalae</taxon>
        <taxon>rosids</taxon>
        <taxon>fabids</taxon>
        <taxon>Malpighiales</taxon>
        <taxon>Euphorbiaceae</taxon>
        <taxon>Crotonoideae</taxon>
        <taxon>Micrandreae</taxon>
        <taxon>Hevea</taxon>
    </lineage>
</organism>
<feature type="region of interest" description="Disordered" evidence="3">
    <location>
        <begin position="1"/>
        <end position="53"/>
    </location>
</feature>
<evidence type="ECO:0000313" key="4">
    <source>
        <dbReference type="EMBL" id="KAJ9168151.1"/>
    </source>
</evidence>
<dbReference type="InterPro" id="IPR051992">
    <property type="entry name" value="OxStress_Response_Reg"/>
</dbReference>